<keyword evidence="4" id="KW-1185">Reference proteome</keyword>
<sequence length="655" mass="77131">MISLTLFRANFDELNIHYLSKRVLLDSLRVFYNGSDYEYLEFLESLGIDYYKKFNNLFELNKEINNEIRIFNALAQKQELDKFDFKAINLLRRNLKEINDSEYLKLNLDLREINDNNQLSLIKDAFILTHSTSLVDFKEIEEQRISLIYHKRGAILYDNNFVLSNSRDSIQLLESFKEAKDNNFIVARFLLELSKKLKEANINESFCYSYKVGDSKKEVIKDIDEIIHWGDLSKEEKELEKERLKQEESLSTKAVEIAKSELKEERDNLRASLRKESSNAMLENEKTLPRLNNINAFYQTKHNAQSQNLNTSGDSTYTQSSQTESPLNTQEQIQKIISDGFELYCQKEIEKANIRLQKAKKDSFNAYEDLKESLNNGYSILEAIKTIQQKYRNEDTINFASLLFSQDILNIKARDEEIKSLKIELSSAQDSIEELNEQITKREETISKQKGTIQTKVNEITALKYEFEEEIESLRQTELKFKELENLSNEQEATINALDKENAELSQENKELNEEKIKLQSENHYLQDNLKESKERENLYKIELEKFKAIEKDKLRVELELESLKVKETNYKEQIEELREQNKENFKKDLMLEKLQNDNIHLQNSLKDSTQKELEYKEKITSLEARLDGILNQFLNKENEQEPKKNLRSRDILGG</sequence>
<reference evidence="3 4" key="1">
    <citation type="submission" date="2021-08" db="EMBL/GenBank/DDBJ databases">
        <title>Helicobacter spp. isolated from feces of Anatolian Ground Squirrel (Spermophilus xanthoprymnus) in Turkey.</title>
        <authorList>
            <person name="Aydin F."/>
            <person name="Abay S."/>
            <person name="Kayman T."/>
            <person name="Karakaya E."/>
            <person name="Saticioglu I.B."/>
        </authorList>
    </citation>
    <scope>NUCLEOTIDE SEQUENCE [LARGE SCALE GENOMIC DNA]</scope>
    <source>
        <strain evidence="3 4">Faydin-H70</strain>
    </source>
</reference>
<evidence type="ECO:0000256" key="1">
    <source>
        <dbReference type="SAM" id="Coils"/>
    </source>
</evidence>
<dbReference type="RefSeq" id="WP_221532481.1">
    <property type="nucleotide sequence ID" value="NZ_JAIGYP010000010.1"/>
</dbReference>
<dbReference type="EMBL" id="JAIGYQ010000010">
    <property type="protein sequence ID" value="MBX7491281.1"/>
    <property type="molecule type" value="Genomic_DNA"/>
</dbReference>
<accession>A0ABS7JPF0</accession>
<protein>
    <submittedName>
        <fullName evidence="3">Uncharacterized protein</fullName>
    </submittedName>
</protein>
<feature type="coiled-coil region" evidence="1">
    <location>
        <begin position="252"/>
        <end position="279"/>
    </location>
</feature>
<evidence type="ECO:0000313" key="4">
    <source>
        <dbReference type="Proteomes" id="UP000700059"/>
    </source>
</evidence>
<dbReference type="Proteomes" id="UP000700059">
    <property type="component" value="Unassembled WGS sequence"/>
</dbReference>
<feature type="region of interest" description="Disordered" evidence="2">
    <location>
        <begin position="304"/>
        <end position="328"/>
    </location>
</feature>
<proteinExistence type="predicted"/>
<evidence type="ECO:0000256" key="2">
    <source>
        <dbReference type="SAM" id="MobiDB-lite"/>
    </source>
</evidence>
<organism evidence="3 4">
    <name type="scientific">Helicobacter turcicus</name>
    <dbReference type="NCBI Taxonomy" id="2867412"/>
    <lineage>
        <taxon>Bacteria</taxon>
        <taxon>Pseudomonadati</taxon>
        <taxon>Campylobacterota</taxon>
        <taxon>Epsilonproteobacteria</taxon>
        <taxon>Campylobacterales</taxon>
        <taxon>Helicobacteraceae</taxon>
        <taxon>Helicobacter</taxon>
    </lineage>
</organism>
<keyword evidence="1" id="KW-0175">Coiled coil</keyword>
<gene>
    <name evidence="3" type="ORF">K4G57_07395</name>
</gene>
<name>A0ABS7JPF0_9HELI</name>
<feature type="coiled-coil region" evidence="1">
    <location>
        <begin position="411"/>
        <end position="640"/>
    </location>
</feature>
<evidence type="ECO:0000313" key="3">
    <source>
        <dbReference type="EMBL" id="MBX7491281.1"/>
    </source>
</evidence>
<comment type="caution">
    <text evidence="3">The sequence shown here is derived from an EMBL/GenBank/DDBJ whole genome shotgun (WGS) entry which is preliminary data.</text>
</comment>